<dbReference type="RefSeq" id="WP_190953519.1">
    <property type="nucleotide sequence ID" value="NZ_JACJTU010000001.1"/>
</dbReference>
<evidence type="ECO:0000256" key="2">
    <source>
        <dbReference type="SAM" id="Phobius"/>
    </source>
</evidence>
<accession>A0ABR8JZT1</accession>
<feature type="compositionally biased region" description="Basic and acidic residues" evidence="1">
    <location>
        <begin position="117"/>
        <end position="130"/>
    </location>
</feature>
<keyword evidence="2" id="KW-0472">Membrane</keyword>
<sequence>MKVAVQQEDLQLLAKTLQEQLLVEVPLAGVFQVKCAVNKDELMILTQHPSDVTVDAQTIFAVIEDALQSLAPYREQRVQCFLRVFGEQLPYAKRFLALKQRTELNEGDLGIWASGGIREEDTGTRGRGDTESSFPTSSSSALTYFPSLDETEDEEVFDPFADTPSLPPSKPTRQVKPIFVGVALVGIVVLGLGGYLLTRPCVMSECKEIQIAEQLKTESPQLIRRAKSEKDLMAVHQRLTTASAALSVIPSWSPRYQMSEELKASLSGRSEKISQVVKALQTASLAAEKIKAPARSLEEIQARQHLWRQAIAPLEAITPNSELYPLIQAKLFSYRISLHAVNQQIQTEEKWLKKLAAAKDVANTAESRQASAKSLKDWQKVQSNWQVVINALRVIPQTSPAYEEAQNLLLEYKPKLATARDRATKEQLAARTYQQAVSTANQAKVYQQQNQWQAAATYWEQALETAKKVSQDSLYYTQAQSLIEPYSTALKQAQEKLQVVSDLQQTRTDLEKTCVNGIQICTFSMGNGGIIVRLTREYDQLRQNSSANPDSGNSDTAVDLTNHLQILQEALAVISDNANLSLFLYDSQSQVIYTRTLGG</sequence>
<organism evidence="3 4">
    <name type="scientific">Nostoc paludosum FACHB-159</name>
    <dbReference type="NCBI Taxonomy" id="2692908"/>
    <lineage>
        <taxon>Bacteria</taxon>
        <taxon>Bacillati</taxon>
        <taxon>Cyanobacteriota</taxon>
        <taxon>Cyanophyceae</taxon>
        <taxon>Nostocales</taxon>
        <taxon>Nostocaceae</taxon>
        <taxon>Nostoc</taxon>
    </lineage>
</organism>
<dbReference type="EMBL" id="JACJTU010000001">
    <property type="protein sequence ID" value="MBD2732767.1"/>
    <property type="molecule type" value="Genomic_DNA"/>
</dbReference>
<evidence type="ECO:0000256" key="1">
    <source>
        <dbReference type="SAM" id="MobiDB-lite"/>
    </source>
</evidence>
<dbReference type="Proteomes" id="UP000637383">
    <property type="component" value="Unassembled WGS sequence"/>
</dbReference>
<gene>
    <name evidence="3" type="ORF">H6H03_02400</name>
</gene>
<keyword evidence="2" id="KW-0812">Transmembrane</keyword>
<comment type="caution">
    <text evidence="3">The sequence shown here is derived from an EMBL/GenBank/DDBJ whole genome shotgun (WGS) entry which is preliminary data.</text>
</comment>
<dbReference type="SUPFAM" id="SSF48452">
    <property type="entry name" value="TPR-like"/>
    <property type="match status" value="1"/>
</dbReference>
<evidence type="ECO:0000313" key="3">
    <source>
        <dbReference type="EMBL" id="MBD2732767.1"/>
    </source>
</evidence>
<reference evidence="3 4" key="1">
    <citation type="journal article" date="2020" name="ISME J.">
        <title>Comparative genomics reveals insights into cyanobacterial evolution and habitat adaptation.</title>
        <authorList>
            <person name="Chen M.Y."/>
            <person name="Teng W.K."/>
            <person name="Zhao L."/>
            <person name="Hu C.X."/>
            <person name="Zhou Y.K."/>
            <person name="Han B.P."/>
            <person name="Song L.R."/>
            <person name="Shu W.S."/>
        </authorList>
    </citation>
    <scope>NUCLEOTIDE SEQUENCE [LARGE SCALE GENOMIC DNA]</scope>
    <source>
        <strain evidence="3 4">FACHB-159</strain>
    </source>
</reference>
<feature type="region of interest" description="Disordered" evidence="1">
    <location>
        <begin position="115"/>
        <end position="142"/>
    </location>
</feature>
<keyword evidence="4" id="KW-1185">Reference proteome</keyword>
<keyword evidence="2" id="KW-1133">Transmembrane helix</keyword>
<name>A0ABR8JZT1_9NOSO</name>
<proteinExistence type="predicted"/>
<feature type="transmembrane region" description="Helical" evidence="2">
    <location>
        <begin position="178"/>
        <end position="197"/>
    </location>
</feature>
<evidence type="ECO:0000313" key="4">
    <source>
        <dbReference type="Proteomes" id="UP000637383"/>
    </source>
</evidence>
<dbReference type="InterPro" id="IPR011990">
    <property type="entry name" value="TPR-like_helical_dom_sf"/>
</dbReference>
<protein>
    <submittedName>
        <fullName evidence="3">Uncharacterized protein</fullName>
    </submittedName>
</protein>